<keyword evidence="1" id="KW-0175">Coiled coil</keyword>
<proteinExistence type="predicted"/>
<feature type="signal peptide" evidence="2">
    <location>
        <begin position="1"/>
        <end position="19"/>
    </location>
</feature>
<accession>A0A1E3XGT5</accession>
<evidence type="ECO:0000256" key="2">
    <source>
        <dbReference type="SAM" id="SignalP"/>
    </source>
</evidence>
<sequence length="264" mass="29901">MKKSICFFMVTLFAGFFCVFNLTHINDASQNDIGLVFGQEAQEEKTTLTEEEAEIAQQKLEKAMKELKREVRTEVKVENGRTITGTVKCTRVRYPENVVVYVEEVGDNKYPAPEEHGVIDQLILTFVPHVIAVQKGTTIDFPNSDSVRHSVFSPEYSCQQVNLGTYDVGVVKQVKFEESCEIPLLCNVHIEMSAFVLVLDNPYFSVTGKDGIFEIENVPPGNYKLSAWHEKLRTVTKDVTLEAGKTTASVNFLLKKKKKRRKKK</sequence>
<gene>
    <name evidence="3" type="ORF">SCARUB_00069</name>
</gene>
<evidence type="ECO:0000256" key="1">
    <source>
        <dbReference type="SAM" id="Coils"/>
    </source>
</evidence>
<organism evidence="3 4">
    <name type="scientific">Candidatus Scalindua rubra</name>
    <dbReference type="NCBI Taxonomy" id="1872076"/>
    <lineage>
        <taxon>Bacteria</taxon>
        <taxon>Pseudomonadati</taxon>
        <taxon>Planctomycetota</taxon>
        <taxon>Candidatus Brocadiia</taxon>
        <taxon>Candidatus Brocadiales</taxon>
        <taxon>Candidatus Scalinduaceae</taxon>
        <taxon>Candidatus Scalindua</taxon>
    </lineage>
</organism>
<dbReference type="SUPFAM" id="SSF49503">
    <property type="entry name" value="Cupredoxins"/>
    <property type="match status" value="1"/>
</dbReference>
<protein>
    <recommendedName>
        <fullName evidence="5">Rhamnogalacturonan lyase domain-containing protein</fullName>
    </recommendedName>
</protein>
<evidence type="ECO:0000313" key="3">
    <source>
        <dbReference type="EMBL" id="ODS34809.1"/>
    </source>
</evidence>
<dbReference type="InterPro" id="IPR008972">
    <property type="entry name" value="Cupredoxin"/>
</dbReference>
<evidence type="ECO:0008006" key="5">
    <source>
        <dbReference type="Google" id="ProtNLM"/>
    </source>
</evidence>
<evidence type="ECO:0000313" key="4">
    <source>
        <dbReference type="Proteomes" id="UP000094056"/>
    </source>
</evidence>
<feature type="coiled-coil region" evidence="1">
    <location>
        <begin position="41"/>
        <end position="77"/>
    </location>
</feature>
<dbReference type="EMBL" id="MAYW01000001">
    <property type="protein sequence ID" value="ODS34809.1"/>
    <property type="molecule type" value="Genomic_DNA"/>
</dbReference>
<dbReference type="InterPro" id="IPR013784">
    <property type="entry name" value="Carb-bd-like_fold"/>
</dbReference>
<keyword evidence="2" id="KW-0732">Signal</keyword>
<dbReference type="GO" id="GO:0030246">
    <property type="term" value="F:carbohydrate binding"/>
    <property type="evidence" value="ECO:0007669"/>
    <property type="project" value="InterPro"/>
</dbReference>
<dbReference type="Proteomes" id="UP000094056">
    <property type="component" value="Unassembled WGS sequence"/>
</dbReference>
<dbReference type="Gene3D" id="2.60.40.1120">
    <property type="entry name" value="Carboxypeptidase-like, regulatory domain"/>
    <property type="match status" value="1"/>
</dbReference>
<name>A0A1E3XGT5_9BACT</name>
<feature type="chain" id="PRO_5009140186" description="Rhamnogalacturonan lyase domain-containing protein" evidence="2">
    <location>
        <begin position="20"/>
        <end position="264"/>
    </location>
</feature>
<dbReference type="SUPFAM" id="SSF49452">
    <property type="entry name" value="Starch-binding domain-like"/>
    <property type="match status" value="1"/>
</dbReference>
<dbReference type="Pfam" id="PF13620">
    <property type="entry name" value="CarboxypepD_reg"/>
    <property type="match status" value="1"/>
</dbReference>
<dbReference type="AlphaFoldDB" id="A0A1E3XGT5"/>
<comment type="caution">
    <text evidence="3">The sequence shown here is derived from an EMBL/GenBank/DDBJ whole genome shotgun (WGS) entry which is preliminary data.</text>
</comment>
<reference evidence="3 4" key="1">
    <citation type="submission" date="2016-07" db="EMBL/GenBank/DDBJ databases">
        <title>Draft genome of Scalindua rubra, obtained from a brine-seawater interface in the Red Sea, sheds light on salt adaptation in anammox bacteria.</title>
        <authorList>
            <person name="Speth D.R."/>
            <person name="Lagkouvardos I."/>
            <person name="Wang Y."/>
            <person name="Qian P.-Y."/>
            <person name="Dutilh B.E."/>
            <person name="Jetten M.S."/>
        </authorList>
    </citation>
    <scope>NUCLEOTIDE SEQUENCE [LARGE SCALE GENOMIC DNA]</scope>
    <source>
        <strain evidence="3">BSI-1</strain>
    </source>
</reference>